<evidence type="ECO:0000313" key="2">
    <source>
        <dbReference type="Proteomes" id="UP000050343"/>
    </source>
</evidence>
<comment type="caution">
    <text evidence="1">The sequence shown here is derived from an EMBL/GenBank/DDBJ whole genome shotgun (WGS) entry which is preliminary data.</text>
</comment>
<gene>
    <name evidence="1" type="ORF">IA54_007525</name>
</gene>
<reference evidence="1 2" key="1">
    <citation type="journal article" date="2016" name="Plant Pathol.">
        <title>Genetic characterization of strains named as Xanthomonas axonopodis pv. dieffenbachiae leads to a taxonomic revision of the X. axonopodis species complex.</title>
        <authorList>
            <person name="Constantin E.C."/>
            <person name="Cleenwerck I."/>
            <person name="Maes M."/>
            <person name="Baeyen S."/>
            <person name="Van Malderghem C."/>
            <person name="De Vos P."/>
            <person name="Cottyn B."/>
        </authorList>
    </citation>
    <scope>NUCLEOTIDE SEQUENCE [LARGE SCALE GENOMIC DNA]</scope>
    <source>
        <strain evidence="2">LMG9055</strain>
    </source>
</reference>
<accession>A0A1V9H4T5</accession>
<proteinExistence type="predicted"/>
<protein>
    <submittedName>
        <fullName evidence="1">Uncharacterized protein</fullName>
    </submittedName>
</protein>
<dbReference type="EMBL" id="JPUO02000176">
    <property type="protein sequence ID" value="OQP77692.1"/>
    <property type="molecule type" value="Genomic_DNA"/>
</dbReference>
<reference evidence="1 2" key="2">
    <citation type="journal article" date="2017" name="Plant Pathol.">
        <title>Pathogenicity and virulence gene content of Xanthomonas strains infecting Araceae, formerly known as Xanthomonas axonopodis pv. dieffenbachiae.</title>
        <authorList>
            <person name="Constantin E.C."/>
            <person name="Haegeman A."/>
            <person name="Van Vaerenbergh J."/>
            <person name="Baeyen S."/>
            <person name="Van Malderghem C."/>
            <person name="Maes M."/>
            <person name="Cottyn B."/>
        </authorList>
    </citation>
    <scope>NUCLEOTIDE SEQUENCE [LARGE SCALE GENOMIC DNA]</scope>
    <source>
        <strain evidence="2">LMG9055</strain>
    </source>
</reference>
<organism evidence="1 2">
    <name type="scientific">Xanthomonas phaseoli pv. syngonii LMG 9055</name>
    <dbReference type="NCBI Taxonomy" id="1437878"/>
    <lineage>
        <taxon>Bacteria</taxon>
        <taxon>Pseudomonadati</taxon>
        <taxon>Pseudomonadota</taxon>
        <taxon>Gammaproteobacteria</taxon>
        <taxon>Lysobacterales</taxon>
        <taxon>Lysobacteraceae</taxon>
        <taxon>Xanthomonas</taxon>
    </lineage>
</organism>
<evidence type="ECO:0000313" key="1">
    <source>
        <dbReference type="EMBL" id="OQP77692.1"/>
    </source>
</evidence>
<name>A0A1V9H4T5_9XANT</name>
<dbReference type="Proteomes" id="UP000050343">
    <property type="component" value="Unassembled WGS sequence"/>
</dbReference>
<dbReference type="AlphaFoldDB" id="A0A1V9H4T5"/>
<sequence>MEALDCASAKRHALGRLPLREWRNAKECKVCRGSRASATTGAVLIERWLSSLACLHRGQDISRG</sequence>